<dbReference type="AlphaFoldDB" id="A0A0C1V2U1"/>
<gene>
    <name evidence="1" type="ORF">QQ91_002690</name>
</gene>
<evidence type="ECO:0000313" key="1">
    <source>
        <dbReference type="EMBL" id="NEV66018.1"/>
    </source>
</evidence>
<reference evidence="1" key="1">
    <citation type="submission" date="2014-11" db="EMBL/GenBank/DDBJ databases">
        <authorList>
            <person name="Malar M.C."/>
            <person name="Sen D."/>
            <person name="Tripathy S."/>
        </authorList>
    </citation>
    <scope>NUCLEOTIDE SEQUENCE</scope>
    <source>
        <strain evidence="1">BDU141951</strain>
    </source>
</reference>
<reference evidence="1" key="2">
    <citation type="journal article" date="2015" name="Genome Announc.">
        <title>Draft Genome Sequence of Filamentous Marine Cyanobacterium Lyngbya confervoides Strain BDU141951.</title>
        <authorList>
            <person name="Chandrababunaidu M.M."/>
            <person name="Sen D."/>
            <person name="Tripathy S."/>
        </authorList>
    </citation>
    <scope>NUCLEOTIDE SEQUENCE</scope>
    <source>
        <strain evidence="1">BDU141951</strain>
    </source>
</reference>
<dbReference type="NCBIfam" id="NF010236">
    <property type="entry name" value="PRK13683.1"/>
    <property type="match status" value="1"/>
</dbReference>
<comment type="caution">
    <text evidence="1">The sequence shown here is derived from an EMBL/GenBank/DDBJ whole genome shotgun (WGS) entry which is preliminary data.</text>
</comment>
<protein>
    <submittedName>
        <fullName evidence="1">Uncharacterized protein</fullName>
    </submittedName>
</protein>
<accession>A0A0C1V2U1</accession>
<dbReference type="EMBL" id="JTHE02000003">
    <property type="protein sequence ID" value="NEV66018.1"/>
    <property type="molecule type" value="Genomic_DNA"/>
</dbReference>
<dbReference type="Pfam" id="PF26132">
    <property type="entry name" value="UPF0367"/>
    <property type="match status" value="1"/>
</dbReference>
<dbReference type="InterPro" id="IPR020885">
    <property type="entry name" value="UPF0367"/>
</dbReference>
<name>A0A0C1V2U1_9CYAN</name>
<organism evidence="1">
    <name type="scientific">Lyngbya confervoides BDU141951</name>
    <dbReference type="NCBI Taxonomy" id="1574623"/>
    <lineage>
        <taxon>Bacteria</taxon>
        <taxon>Bacillati</taxon>
        <taxon>Cyanobacteriota</taxon>
        <taxon>Cyanophyceae</taxon>
        <taxon>Oscillatoriophycideae</taxon>
        <taxon>Oscillatoriales</taxon>
        <taxon>Microcoleaceae</taxon>
        <taxon>Lyngbya</taxon>
    </lineage>
</organism>
<sequence length="93" mass="10031">MHTLELNLKHSPLPLMIQKESLEAAQADYKKVTEALTSGGLVVLEFTCDQVTDKHISVVSSEIAAVQLYEKSGTTSASGRPPGFFSLVPDEAK</sequence>
<proteinExistence type="predicted"/>
<reference evidence="1" key="3">
    <citation type="submission" date="2020-02" db="EMBL/GenBank/DDBJ databases">
        <authorList>
            <person name="Sarangi A.N."/>
            <person name="Ghosh S."/>
            <person name="Mukherjee M."/>
            <person name="Tripathy S."/>
        </authorList>
    </citation>
    <scope>NUCLEOTIDE SEQUENCE</scope>
    <source>
        <strain evidence="1">BDU141951</strain>
    </source>
</reference>